<accession>A0A4P6KW59</accession>
<dbReference type="PROSITE" id="PS00941">
    <property type="entry name" value="CARBOXYLESTERASE_B_2"/>
    <property type="match status" value="1"/>
</dbReference>
<dbReference type="SUPFAM" id="SSF53474">
    <property type="entry name" value="alpha/beta-Hydrolases"/>
    <property type="match status" value="1"/>
</dbReference>
<organism evidence="7 8">
    <name type="scientific">Pseudoduganella lutea</name>
    <dbReference type="NCBI Taxonomy" id="321985"/>
    <lineage>
        <taxon>Bacteria</taxon>
        <taxon>Pseudomonadati</taxon>
        <taxon>Pseudomonadota</taxon>
        <taxon>Betaproteobacteria</taxon>
        <taxon>Burkholderiales</taxon>
        <taxon>Oxalobacteraceae</taxon>
        <taxon>Telluria group</taxon>
        <taxon>Pseudoduganella</taxon>
    </lineage>
</organism>
<dbReference type="PRINTS" id="PR00878">
    <property type="entry name" value="CHOLNESTRASE"/>
</dbReference>
<dbReference type="EC" id="3.1.1.-" evidence="5"/>
<dbReference type="InterPro" id="IPR019819">
    <property type="entry name" value="Carboxylesterase_B_CS"/>
</dbReference>
<evidence type="ECO:0000256" key="4">
    <source>
        <dbReference type="PIRSR" id="PIRSR600997-1"/>
    </source>
</evidence>
<feature type="active site" description="Charge relay system" evidence="4">
    <location>
        <position position="427"/>
    </location>
</feature>
<dbReference type="InterPro" id="IPR029058">
    <property type="entry name" value="AB_hydrolase_fold"/>
</dbReference>
<feature type="active site" description="Acyl-ester intermediate" evidence="4">
    <location>
        <position position="209"/>
    </location>
</feature>
<protein>
    <recommendedName>
        <fullName evidence="5">Carboxylic ester hydrolase</fullName>
        <ecNumber evidence="5">3.1.1.-</ecNumber>
    </recommendedName>
</protein>
<dbReference type="InterPro" id="IPR019826">
    <property type="entry name" value="Carboxylesterase_B_AS"/>
</dbReference>
<evidence type="ECO:0000259" key="6">
    <source>
        <dbReference type="Pfam" id="PF00135"/>
    </source>
</evidence>
<dbReference type="PANTHER" id="PTHR43918:SF4">
    <property type="entry name" value="CARBOXYLIC ESTER HYDROLASE"/>
    <property type="match status" value="1"/>
</dbReference>
<dbReference type="GO" id="GO:0004104">
    <property type="term" value="F:cholinesterase activity"/>
    <property type="evidence" value="ECO:0007669"/>
    <property type="project" value="InterPro"/>
</dbReference>
<dbReference type="InterPro" id="IPR050654">
    <property type="entry name" value="AChE-related_enzymes"/>
</dbReference>
<evidence type="ECO:0000313" key="8">
    <source>
        <dbReference type="Proteomes" id="UP000290637"/>
    </source>
</evidence>
<feature type="domain" description="Carboxylesterase type B" evidence="6">
    <location>
        <begin position="28"/>
        <end position="493"/>
    </location>
</feature>
<dbReference type="PANTHER" id="PTHR43918">
    <property type="entry name" value="ACETYLCHOLINESTERASE"/>
    <property type="match status" value="1"/>
</dbReference>
<dbReference type="PROSITE" id="PS00122">
    <property type="entry name" value="CARBOXYLESTERASE_B_1"/>
    <property type="match status" value="1"/>
</dbReference>
<dbReference type="Gene3D" id="3.40.50.1820">
    <property type="entry name" value="alpha/beta hydrolase"/>
    <property type="match status" value="1"/>
</dbReference>
<gene>
    <name evidence="7" type="ORF">EWM63_09680</name>
</gene>
<evidence type="ECO:0000256" key="3">
    <source>
        <dbReference type="ARBA" id="ARBA00023157"/>
    </source>
</evidence>
<reference evidence="7 8" key="1">
    <citation type="submission" date="2019-02" db="EMBL/GenBank/DDBJ databases">
        <title>Draft Genome Sequences of Six Type Strains of the Genus Massilia.</title>
        <authorList>
            <person name="Miess H."/>
            <person name="Frediansyhah A."/>
            <person name="Gross H."/>
        </authorList>
    </citation>
    <scope>NUCLEOTIDE SEQUENCE [LARGE SCALE GENOMIC DNA]</scope>
    <source>
        <strain evidence="7 8">DSM 17473</strain>
    </source>
</reference>
<evidence type="ECO:0000256" key="2">
    <source>
        <dbReference type="ARBA" id="ARBA00022801"/>
    </source>
</evidence>
<feature type="active site" description="Charge relay system" evidence="4">
    <location>
        <position position="325"/>
    </location>
</feature>
<dbReference type="Proteomes" id="UP000290637">
    <property type="component" value="Chromosome"/>
</dbReference>
<dbReference type="InterPro" id="IPR002018">
    <property type="entry name" value="CarbesteraseB"/>
</dbReference>
<sequence length="509" mass="53915">MRSRAIPLAAACLAILSSTAAHAAQPAALVQVTGGEIAGSQAGAMRSWLGIPFAAPPVGNLRWRAPQPVVPWQGTRQTRSFSAACAQAAAWITHPKSEDCLYLNVWAPDRAEKLPVLVWLHGGGFYGGTAAQPLYDGGNLAKHGAVVVTVNYRLGILGFFAHPELTAESPARASGNQGILDQVAALRWVKDNIAAFGGDPGRVTIMGESAGGESVAILVASPLANGLFQRAIAQSGNDGLPMEAGENHRFDNLAAAEAKGAAFAMAAGANSLAGLRAMSAEALLKPAWLPRTFVDGHLLREDLTTTYRAQRQNDVPLLVGWNAEEGKDLAPEILGTDKFTAASHRELVTKLLGHAPPAAVLAAYPGTTDAQARASIDRLTNDWWGWRMVHWAGLQAKHGRSPSYAYFFAHRPAEPATPCGYGCGAGHGAEIQYVFDNLHLDARAWTAADRQLATRLARTWVAFARIGKPEGDGLPAWPAFDGGNETILRIGGSGNVALPDFSLFSRREP</sequence>
<evidence type="ECO:0000256" key="5">
    <source>
        <dbReference type="RuleBase" id="RU361235"/>
    </source>
</evidence>
<proteinExistence type="inferred from homology"/>
<dbReference type="RefSeq" id="WP_130186329.1">
    <property type="nucleotide sequence ID" value="NZ_CP035913.1"/>
</dbReference>
<dbReference type="InterPro" id="IPR000997">
    <property type="entry name" value="Cholinesterase"/>
</dbReference>
<dbReference type="AlphaFoldDB" id="A0A4P6KW59"/>
<dbReference type="Pfam" id="PF00135">
    <property type="entry name" value="COesterase"/>
    <property type="match status" value="1"/>
</dbReference>
<comment type="similarity">
    <text evidence="1 5">Belongs to the type-B carboxylesterase/lipase family.</text>
</comment>
<keyword evidence="2 5" id="KW-0378">Hydrolase</keyword>
<name>A0A4P6KW59_9BURK</name>
<feature type="chain" id="PRO_5021035889" description="Carboxylic ester hydrolase" evidence="5">
    <location>
        <begin position="24"/>
        <end position="509"/>
    </location>
</feature>
<dbReference type="OrthoDB" id="9775851at2"/>
<evidence type="ECO:0000313" key="7">
    <source>
        <dbReference type="EMBL" id="QBE63200.1"/>
    </source>
</evidence>
<keyword evidence="5" id="KW-0732">Signal</keyword>
<keyword evidence="3" id="KW-1015">Disulfide bond</keyword>
<dbReference type="EMBL" id="CP035913">
    <property type="protein sequence ID" value="QBE63200.1"/>
    <property type="molecule type" value="Genomic_DNA"/>
</dbReference>
<feature type="signal peptide" evidence="5">
    <location>
        <begin position="1"/>
        <end position="23"/>
    </location>
</feature>
<keyword evidence="8" id="KW-1185">Reference proteome</keyword>
<dbReference type="KEGG" id="plue:EWM63_09680"/>
<evidence type="ECO:0000256" key="1">
    <source>
        <dbReference type="ARBA" id="ARBA00005964"/>
    </source>
</evidence>